<keyword evidence="1 3" id="KW-0853">WD repeat</keyword>
<feature type="repeat" description="WD" evidence="3">
    <location>
        <begin position="85"/>
        <end position="126"/>
    </location>
</feature>
<dbReference type="PANTHER" id="PTHR45048:SF1">
    <property type="entry name" value="WD REPEAT-CONTAINING PROTEIN 88"/>
    <property type="match status" value="1"/>
</dbReference>
<dbReference type="InterPro" id="IPR036322">
    <property type="entry name" value="WD40_repeat_dom_sf"/>
</dbReference>
<accession>A0A7M7SUA3</accession>
<feature type="repeat" description="WD" evidence="3">
    <location>
        <begin position="43"/>
        <end position="84"/>
    </location>
</feature>
<dbReference type="OrthoDB" id="538223at2759"/>
<evidence type="ECO:0000256" key="3">
    <source>
        <dbReference type="PROSITE-ProRule" id="PRU00221"/>
    </source>
</evidence>
<dbReference type="GeneID" id="579321"/>
<dbReference type="Gene3D" id="2.130.10.10">
    <property type="entry name" value="YVTN repeat-like/Quinoprotein amine dehydrogenase"/>
    <property type="match status" value="3"/>
</dbReference>
<dbReference type="InterPro" id="IPR001680">
    <property type="entry name" value="WD40_rpt"/>
</dbReference>
<feature type="repeat" description="WD" evidence="3">
    <location>
        <begin position="259"/>
        <end position="300"/>
    </location>
</feature>
<reference evidence="5" key="1">
    <citation type="submission" date="2015-02" db="EMBL/GenBank/DDBJ databases">
        <title>Genome sequencing for Strongylocentrotus purpuratus.</title>
        <authorList>
            <person name="Murali S."/>
            <person name="Liu Y."/>
            <person name="Vee V."/>
            <person name="English A."/>
            <person name="Wang M."/>
            <person name="Skinner E."/>
            <person name="Han Y."/>
            <person name="Muzny D.M."/>
            <person name="Worley K.C."/>
            <person name="Gibbs R.A."/>
        </authorList>
    </citation>
    <scope>NUCLEOTIDE SEQUENCE</scope>
</reference>
<proteinExistence type="predicted"/>
<name>A0A7M7SUA3_STRPU</name>
<dbReference type="OMA" id="WDAMDGS"/>
<dbReference type="PROSITE" id="PS50294">
    <property type="entry name" value="WD_REPEATS_REGION"/>
    <property type="match status" value="6"/>
</dbReference>
<dbReference type="EnsemblMetazoa" id="XM_030975847">
    <property type="protein sequence ID" value="XP_030831707"/>
    <property type="gene ID" value="LOC579321"/>
</dbReference>
<dbReference type="AlphaFoldDB" id="A0A7M7SUA3"/>
<organism evidence="4 5">
    <name type="scientific">Strongylocentrotus purpuratus</name>
    <name type="common">Purple sea urchin</name>
    <dbReference type="NCBI Taxonomy" id="7668"/>
    <lineage>
        <taxon>Eukaryota</taxon>
        <taxon>Metazoa</taxon>
        <taxon>Echinodermata</taxon>
        <taxon>Eleutherozoa</taxon>
        <taxon>Echinozoa</taxon>
        <taxon>Echinoidea</taxon>
        <taxon>Euechinoidea</taxon>
        <taxon>Echinacea</taxon>
        <taxon>Camarodonta</taxon>
        <taxon>Echinidea</taxon>
        <taxon>Strongylocentrotidae</taxon>
        <taxon>Strongylocentrotus</taxon>
    </lineage>
</organism>
<keyword evidence="5" id="KW-1185">Reference proteome</keyword>
<dbReference type="CDD" id="cd00200">
    <property type="entry name" value="WD40"/>
    <property type="match status" value="1"/>
</dbReference>
<dbReference type="PRINTS" id="PR00320">
    <property type="entry name" value="GPROTEINBRPT"/>
</dbReference>
<evidence type="ECO:0000313" key="5">
    <source>
        <dbReference type="Proteomes" id="UP000007110"/>
    </source>
</evidence>
<dbReference type="Proteomes" id="UP000007110">
    <property type="component" value="Unassembled WGS sequence"/>
</dbReference>
<keyword evidence="2" id="KW-0677">Repeat</keyword>
<evidence type="ECO:0000256" key="1">
    <source>
        <dbReference type="ARBA" id="ARBA00022574"/>
    </source>
</evidence>
<protein>
    <recommendedName>
        <fullName evidence="6">WD repeat-containing protein 88</fullName>
    </recommendedName>
</protein>
<dbReference type="PROSITE" id="PS00678">
    <property type="entry name" value="WD_REPEATS_1"/>
    <property type="match status" value="3"/>
</dbReference>
<dbReference type="InterPro" id="IPR015943">
    <property type="entry name" value="WD40/YVTN_repeat-like_dom_sf"/>
</dbReference>
<sequence>MPISESDIDPLALEIVEEVTPDIRSKSGVWENEDLAQVKYKVLRGHHAGVNSVQFCMNDTHIVTSSDDKTCVLWSMETGEKVQVFEEHGSIVSECHMSPDNTKLASACWDKQVRVWDVETGKILWKETHGGIVTCCQISHDGKYVVSVSDLDNVVAVRSVQDGSLVSSTNDLHKGTITCCRFSPDDNRLCTTSMDKTIKLWDRNSKKVTLHLDGHINVVSCCCFSRDERQLCTGSWDKLLQVWDISTGMFRSEGPRTFNKGHEGSVSTCCFSPEGTLLFSGSYDCTVVVWDANNGGPKLTLKGHQDWVTGLDVSQDSNWVLSSSRDKTVRLWHIGDSDRIPVVMENKMNMGLKIIKCDECGKPFSITQLENVRETHMCVFCRMQASRPLPSFEDIEEFP</sequence>
<dbReference type="InParanoid" id="A0A7M7SUA3"/>
<dbReference type="SUPFAM" id="SSF50978">
    <property type="entry name" value="WD40 repeat-like"/>
    <property type="match status" value="1"/>
</dbReference>
<evidence type="ECO:0008006" key="6">
    <source>
        <dbReference type="Google" id="ProtNLM"/>
    </source>
</evidence>
<evidence type="ECO:0000256" key="2">
    <source>
        <dbReference type="ARBA" id="ARBA00022737"/>
    </source>
</evidence>
<dbReference type="Pfam" id="PF00400">
    <property type="entry name" value="WD40"/>
    <property type="match status" value="7"/>
</dbReference>
<feature type="repeat" description="WD" evidence="3">
    <location>
        <begin position="212"/>
        <end position="253"/>
    </location>
</feature>
<dbReference type="RefSeq" id="XP_030831707.1">
    <property type="nucleotide sequence ID" value="XM_030975847.1"/>
</dbReference>
<dbReference type="InterPro" id="IPR020472">
    <property type="entry name" value="WD40_PAC1"/>
</dbReference>
<dbReference type="PANTHER" id="PTHR45048">
    <property type="match status" value="1"/>
</dbReference>
<reference evidence="4" key="2">
    <citation type="submission" date="2021-01" db="UniProtKB">
        <authorList>
            <consortium name="EnsemblMetazoa"/>
        </authorList>
    </citation>
    <scope>IDENTIFICATION</scope>
</reference>
<dbReference type="PROSITE" id="PS50082">
    <property type="entry name" value="WD_REPEATS_2"/>
    <property type="match status" value="6"/>
</dbReference>
<dbReference type="CTD" id="126248"/>
<dbReference type="KEGG" id="spu:579321"/>
<feature type="repeat" description="WD" evidence="3">
    <location>
        <begin position="170"/>
        <end position="211"/>
    </location>
</feature>
<dbReference type="InterPro" id="IPR019775">
    <property type="entry name" value="WD40_repeat_CS"/>
</dbReference>
<dbReference type="SMART" id="SM00320">
    <property type="entry name" value="WD40"/>
    <property type="match status" value="7"/>
</dbReference>
<evidence type="ECO:0000313" key="4">
    <source>
        <dbReference type="EnsemblMetazoa" id="XP_030831707"/>
    </source>
</evidence>
<feature type="repeat" description="WD" evidence="3">
    <location>
        <begin position="301"/>
        <end position="342"/>
    </location>
</feature>